<dbReference type="Proteomes" id="UP000189004">
    <property type="component" value="Unassembled WGS sequence"/>
</dbReference>
<dbReference type="PANTHER" id="PTHR42815">
    <property type="entry name" value="FAD-BINDING, PUTATIVE (AFU_ORTHOLOGUE AFUA_6G07600)-RELATED"/>
    <property type="match status" value="1"/>
</dbReference>
<comment type="caution">
    <text evidence="3">The sequence shown here is derived from an EMBL/GenBank/DDBJ whole genome shotgun (WGS) entry which is preliminary data.</text>
</comment>
<feature type="region of interest" description="Disordered" evidence="1">
    <location>
        <begin position="1"/>
        <end position="24"/>
    </location>
</feature>
<accession>A0A1V3C846</accession>
<evidence type="ECO:0000313" key="4">
    <source>
        <dbReference type="Proteomes" id="UP000189004"/>
    </source>
</evidence>
<feature type="domain" description="Pyridoxamine 5'-phosphate oxidase N-terminal" evidence="2">
    <location>
        <begin position="41"/>
        <end position="165"/>
    </location>
</feature>
<sequence length="225" mass="25552">MRETSPRHAPGSAGERRVQEITGTSERAERFYRDQMLDHLNPRMREFVARQEMLFVATSDRHGECDSSFRAGPPGFVHVIDEHTLTYPEFRGNGVFASVGNILENPHVGLMFMDFGRDRIGLHVNGRATLLEDVELRRHIPGLPTPEIPGQRALMWTVVHVEEAYIHCRKHIPHLRKVDRDESWGTDDTLRKGGDFFAAKETSKPWDAPSAPARTERPAHPAYPG</sequence>
<name>A0A1V3C846_9ACTN</name>
<dbReference type="STRING" id="501010.NOSIN_24265"/>
<keyword evidence="4" id="KW-1185">Reference proteome</keyword>
<evidence type="ECO:0000313" key="3">
    <source>
        <dbReference type="EMBL" id="OOC56560.1"/>
    </source>
</evidence>
<dbReference type="OrthoDB" id="9790331at2"/>
<dbReference type="EMBL" id="MCOK01000001">
    <property type="protein sequence ID" value="OOC56560.1"/>
    <property type="molecule type" value="Genomic_DNA"/>
</dbReference>
<organism evidence="3 4">
    <name type="scientific">Nocardiopsis sinuspersici</name>
    <dbReference type="NCBI Taxonomy" id="501010"/>
    <lineage>
        <taxon>Bacteria</taxon>
        <taxon>Bacillati</taxon>
        <taxon>Actinomycetota</taxon>
        <taxon>Actinomycetes</taxon>
        <taxon>Streptosporangiales</taxon>
        <taxon>Nocardiopsidaceae</taxon>
        <taxon>Nocardiopsis</taxon>
    </lineage>
</organism>
<dbReference type="SUPFAM" id="SSF50475">
    <property type="entry name" value="FMN-binding split barrel"/>
    <property type="match status" value="1"/>
</dbReference>
<gene>
    <name evidence="3" type="ORF">NOSIN_24265</name>
</gene>
<dbReference type="Gene3D" id="2.30.110.10">
    <property type="entry name" value="Electron Transport, Fmn-binding Protein, Chain A"/>
    <property type="match status" value="1"/>
</dbReference>
<reference evidence="4" key="1">
    <citation type="submission" date="2016-08" db="EMBL/GenBank/DDBJ databases">
        <authorList>
            <person name="Tokovenko B."/>
            <person name="Kalinowski J."/>
        </authorList>
    </citation>
    <scope>NUCLEOTIDE SEQUENCE [LARGE SCALE GENOMIC DNA]</scope>
    <source>
        <strain evidence="4">UTMC102</strain>
    </source>
</reference>
<dbReference type="RefSeq" id="WP_077693007.1">
    <property type="nucleotide sequence ID" value="NZ_MCOK01000001.1"/>
</dbReference>
<feature type="region of interest" description="Disordered" evidence="1">
    <location>
        <begin position="198"/>
        <end position="225"/>
    </location>
</feature>
<dbReference type="Pfam" id="PF01243">
    <property type="entry name" value="PNPOx_N"/>
    <property type="match status" value="1"/>
</dbReference>
<dbReference type="AlphaFoldDB" id="A0A1V3C846"/>
<dbReference type="PANTHER" id="PTHR42815:SF2">
    <property type="entry name" value="FAD-BINDING, PUTATIVE (AFU_ORTHOLOGUE AFUA_6G07600)-RELATED"/>
    <property type="match status" value="1"/>
</dbReference>
<evidence type="ECO:0000256" key="1">
    <source>
        <dbReference type="SAM" id="MobiDB-lite"/>
    </source>
</evidence>
<dbReference type="InterPro" id="IPR011576">
    <property type="entry name" value="Pyridox_Oxase_N"/>
</dbReference>
<dbReference type="InterPro" id="IPR012349">
    <property type="entry name" value="Split_barrel_FMN-bd"/>
</dbReference>
<protein>
    <submittedName>
        <fullName evidence="3">Pyridoxamine 5-phosphate oxidase</fullName>
    </submittedName>
</protein>
<evidence type="ECO:0000259" key="2">
    <source>
        <dbReference type="Pfam" id="PF01243"/>
    </source>
</evidence>
<proteinExistence type="predicted"/>